<dbReference type="AlphaFoldDB" id="A0AAE0L717"/>
<name>A0AAE0L717_9CHLO</name>
<accession>A0AAE0L717</accession>
<dbReference type="InterPro" id="IPR011129">
    <property type="entry name" value="CSD"/>
</dbReference>
<reference evidence="2 3" key="1">
    <citation type="journal article" date="2015" name="Genome Biol. Evol.">
        <title>Comparative Genomics of a Bacterivorous Green Alga Reveals Evolutionary Causalities and Consequences of Phago-Mixotrophic Mode of Nutrition.</title>
        <authorList>
            <person name="Burns J.A."/>
            <person name="Paasch A."/>
            <person name="Narechania A."/>
            <person name="Kim E."/>
        </authorList>
    </citation>
    <scope>NUCLEOTIDE SEQUENCE [LARGE SCALE GENOMIC DNA]</scope>
    <source>
        <strain evidence="2 3">PLY_AMNH</strain>
    </source>
</reference>
<dbReference type="GO" id="GO:0003676">
    <property type="term" value="F:nucleic acid binding"/>
    <property type="evidence" value="ECO:0007669"/>
    <property type="project" value="InterPro"/>
</dbReference>
<evidence type="ECO:0000313" key="3">
    <source>
        <dbReference type="Proteomes" id="UP001190700"/>
    </source>
</evidence>
<dbReference type="PROSITE" id="PS51857">
    <property type="entry name" value="CSD_2"/>
    <property type="match status" value="1"/>
</dbReference>
<sequence length="199" mass="22045">MVYALGCTDSRSAQCGIAKASGSNSWEVVDDILEQLEVGGEDAEGLGDEEIVGDIPNYSTDDLSSSFEPRALSEEEQQLLVNLMQEAGVKRTGVHGVDEPSLGRYRGWVKFFHSDKGFGIIVPDDKETFGEKEIFVHHTAITATGRRLLLQGEKVEFAFEETKEGRFNGLEVTAPNHRVFKSAHRVKGVWTRKPMDSKI</sequence>
<protein>
    <recommendedName>
        <fullName evidence="1">CSD domain-containing protein</fullName>
    </recommendedName>
</protein>
<dbReference type="InterPro" id="IPR002059">
    <property type="entry name" value="CSP_DNA-bd"/>
</dbReference>
<evidence type="ECO:0000259" key="1">
    <source>
        <dbReference type="PROSITE" id="PS51857"/>
    </source>
</evidence>
<evidence type="ECO:0000313" key="2">
    <source>
        <dbReference type="EMBL" id="KAK3274458.1"/>
    </source>
</evidence>
<feature type="domain" description="CSD" evidence="1">
    <location>
        <begin position="104"/>
        <end position="179"/>
    </location>
</feature>
<comment type="caution">
    <text evidence="2">The sequence shown here is derived from an EMBL/GenBank/DDBJ whole genome shotgun (WGS) entry which is preliminary data.</text>
</comment>
<keyword evidence="3" id="KW-1185">Reference proteome</keyword>
<gene>
    <name evidence="2" type="ORF">CYMTET_17361</name>
</gene>
<dbReference type="PANTHER" id="PTHR46565">
    <property type="entry name" value="COLD SHOCK DOMAIN PROTEIN 2"/>
    <property type="match status" value="1"/>
</dbReference>
<dbReference type="EMBL" id="LGRX02007717">
    <property type="protein sequence ID" value="KAK3274458.1"/>
    <property type="molecule type" value="Genomic_DNA"/>
</dbReference>
<dbReference type="PANTHER" id="PTHR46565:SF20">
    <property type="entry name" value="COLD SHOCK DOMAIN-CONTAINING PROTEIN 4"/>
    <property type="match status" value="1"/>
</dbReference>
<dbReference type="InterPro" id="IPR012340">
    <property type="entry name" value="NA-bd_OB-fold"/>
</dbReference>
<dbReference type="Pfam" id="PF00313">
    <property type="entry name" value="CSD"/>
    <property type="match status" value="1"/>
</dbReference>
<organism evidence="2 3">
    <name type="scientific">Cymbomonas tetramitiformis</name>
    <dbReference type="NCBI Taxonomy" id="36881"/>
    <lineage>
        <taxon>Eukaryota</taxon>
        <taxon>Viridiplantae</taxon>
        <taxon>Chlorophyta</taxon>
        <taxon>Pyramimonadophyceae</taxon>
        <taxon>Pyramimonadales</taxon>
        <taxon>Pyramimonadaceae</taxon>
        <taxon>Cymbomonas</taxon>
    </lineage>
</organism>
<proteinExistence type="predicted"/>
<dbReference type="Gene3D" id="2.40.50.140">
    <property type="entry name" value="Nucleic acid-binding proteins"/>
    <property type="match status" value="1"/>
</dbReference>
<dbReference type="SUPFAM" id="SSF50249">
    <property type="entry name" value="Nucleic acid-binding proteins"/>
    <property type="match status" value="1"/>
</dbReference>
<dbReference type="SMART" id="SM00357">
    <property type="entry name" value="CSP"/>
    <property type="match status" value="1"/>
</dbReference>
<dbReference type="Proteomes" id="UP001190700">
    <property type="component" value="Unassembled WGS sequence"/>
</dbReference>